<keyword evidence="3" id="KW-1185">Reference proteome</keyword>
<organism evidence="2 3">
    <name type="scientific">Fusarium austroafricanum</name>
    <dbReference type="NCBI Taxonomy" id="2364996"/>
    <lineage>
        <taxon>Eukaryota</taxon>
        <taxon>Fungi</taxon>
        <taxon>Dikarya</taxon>
        <taxon>Ascomycota</taxon>
        <taxon>Pezizomycotina</taxon>
        <taxon>Sordariomycetes</taxon>
        <taxon>Hypocreomycetidae</taxon>
        <taxon>Hypocreales</taxon>
        <taxon>Nectriaceae</taxon>
        <taxon>Fusarium</taxon>
        <taxon>Fusarium concolor species complex</taxon>
    </lineage>
</organism>
<evidence type="ECO:0000313" key="3">
    <source>
        <dbReference type="Proteomes" id="UP000605986"/>
    </source>
</evidence>
<proteinExistence type="predicted"/>
<protein>
    <submittedName>
        <fullName evidence="2">Uncharacterized protein</fullName>
    </submittedName>
</protein>
<keyword evidence="1" id="KW-0472">Membrane</keyword>
<gene>
    <name evidence="2" type="ORF">F53441_6884</name>
</gene>
<keyword evidence="1" id="KW-0812">Transmembrane</keyword>
<evidence type="ECO:0000313" key="2">
    <source>
        <dbReference type="EMBL" id="KAF4449964.1"/>
    </source>
</evidence>
<comment type="caution">
    <text evidence="2">The sequence shown here is derived from an EMBL/GenBank/DDBJ whole genome shotgun (WGS) entry which is preliminary data.</text>
</comment>
<dbReference type="EMBL" id="JAADJG010000264">
    <property type="protein sequence ID" value="KAF4449964.1"/>
    <property type="molecule type" value="Genomic_DNA"/>
</dbReference>
<sequence>MANRLPFGSIYRLVRGTVFSWVIICPLALLMFGLRNPPGQVQQVRVESPFAVLDNTLNSLMECVEQYDATGNTSCFLPDWKGEHILANNAFQSASRDVLSQVRYLGDILVSELDQSVHQSQTSSAPPPTKQIKLKFHLVETLLDIVQTTVNRHRTIISRNVAEKAVCDWLEREQRSIWRAKWWASLTISSYNFMLPLLRLLPFISYLATLAEETRLLEAELEKLHDWMLSSYECAKFGATKHQLQRLRDSLKKHGQMAHRALEEIKMIERAYLEIRDWKMAEKHLLRVAMEYLSKVRAIYHRLR</sequence>
<reference evidence="2" key="1">
    <citation type="submission" date="2020-01" db="EMBL/GenBank/DDBJ databases">
        <title>Identification and distribution of gene clusters putatively required for synthesis of sphingolipid metabolism inhibitors in phylogenetically diverse species of the filamentous fungus Fusarium.</title>
        <authorList>
            <person name="Kim H.-S."/>
            <person name="Busman M."/>
            <person name="Brown D.W."/>
            <person name="Divon H."/>
            <person name="Uhlig S."/>
            <person name="Proctor R.H."/>
        </authorList>
    </citation>
    <scope>NUCLEOTIDE SEQUENCE</scope>
    <source>
        <strain evidence="2">NRRL 53441</strain>
    </source>
</reference>
<keyword evidence="1" id="KW-1133">Transmembrane helix</keyword>
<feature type="transmembrane region" description="Helical" evidence="1">
    <location>
        <begin position="12"/>
        <end position="34"/>
    </location>
</feature>
<dbReference type="AlphaFoldDB" id="A0A8H4KIR5"/>
<evidence type="ECO:0000256" key="1">
    <source>
        <dbReference type="SAM" id="Phobius"/>
    </source>
</evidence>
<dbReference type="Proteomes" id="UP000605986">
    <property type="component" value="Unassembled WGS sequence"/>
</dbReference>
<name>A0A8H4KIR5_9HYPO</name>
<accession>A0A8H4KIR5</accession>